<dbReference type="InterPro" id="IPR003675">
    <property type="entry name" value="Rce1/LyrA-like_dom"/>
</dbReference>
<keyword evidence="3" id="KW-0645">Protease</keyword>
<gene>
    <name evidence="3" type="ORF">SAMN04488505_101176</name>
</gene>
<evidence type="ECO:0000259" key="2">
    <source>
        <dbReference type="Pfam" id="PF02517"/>
    </source>
</evidence>
<dbReference type="RefSeq" id="WP_089906272.1">
    <property type="nucleotide sequence ID" value="NZ_FOBB01000001.1"/>
</dbReference>
<dbReference type="GO" id="GO:0080120">
    <property type="term" value="P:CAAX-box protein maturation"/>
    <property type="evidence" value="ECO:0007669"/>
    <property type="project" value="UniProtKB-ARBA"/>
</dbReference>
<keyword evidence="4" id="KW-1185">Reference proteome</keyword>
<dbReference type="Pfam" id="PF02517">
    <property type="entry name" value="Rce1-like"/>
    <property type="match status" value="1"/>
</dbReference>
<dbReference type="STRING" id="573321.SAMN04488505_101176"/>
<dbReference type="GO" id="GO:0004175">
    <property type="term" value="F:endopeptidase activity"/>
    <property type="evidence" value="ECO:0007669"/>
    <property type="project" value="UniProtKB-ARBA"/>
</dbReference>
<feature type="transmembrane region" description="Helical" evidence="1">
    <location>
        <begin position="84"/>
        <end position="104"/>
    </location>
</feature>
<evidence type="ECO:0000313" key="3">
    <source>
        <dbReference type="EMBL" id="SEK42607.1"/>
    </source>
</evidence>
<proteinExistence type="predicted"/>
<dbReference type="Proteomes" id="UP000198984">
    <property type="component" value="Unassembled WGS sequence"/>
</dbReference>
<feature type="transmembrane region" description="Helical" evidence="1">
    <location>
        <begin position="230"/>
        <end position="248"/>
    </location>
</feature>
<feature type="transmembrane region" description="Helical" evidence="1">
    <location>
        <begin position="260"/>
        <end position="281"/>
    </location>
</feature>
<keyword evidence="1" id="KW-0812">Transmembrane</keyword>
<dbReference type="InterPro" id="IPR042150">
    <property type="entry name" value="MmRce1-like"/>
</dbReference>
<feature type="domain" description="CAAX prenyl protease 2/Lysostaphin resistance protein A-like" evidence="2">
    <location>
        <begin position="144"/>
        <end position="243"/>
    </location>
</feature>
<dbReference type="GO" id="GO:0006508">
    <property type="term" value="P:proteolysis"/>
    <property type="evidence" value="ECO:0007669"/>
    <property type="project" value="UniProtKB-KW"/>
</dbReference>
<accession>A0A1H7GYM1</accession>
<keyword evidence="3" id="KW-0378">Hydrolase</keyword>
<evidence type="ECO:0000313" key="4">
    <source>
        <dbReference type="Proteomes" id="UP000198984"/>
    </source>
</evidence>
<keyword evidence="1" id="KW-1133">Transmembrane helix</keyword>
<dbReference type="PANTHER" id="PTHR35797">
    <property type="entry name" value="PROTEASE-RELATED"/>
    <property type="match status" value="1"/>
</dbReference>
<dbReference type="PANTHER" id="PTHR35797:SF1">
    <property type="entry name" value="PROTEASE"/>
    <property type="match status" value="1"/>
</dbReference>
<feature type="transmembrane region" description="Helical" evidence="1">
    <location>
        <begin position="203"/>
        <end position="223"/>
    </location>
</feature>
<sequence>MKTASDKAAIRKNIATYLVLTTLFCLPIYYLCARKGSLSGGYSPAGYALMVMWCPGLAGLLTCRLRGIPIASLGWKWGQTKYQLWSYLIPILYALATYLVIWISGKGGFYNHEFVAKVAQGFGLTLPDGVMIFLFTLLAGTFGMARSLSSALGEEIGWRGFLTPQLAKINSYTGTSLWMGLIWSLYHYPLLLFSDYNSGGPKWLALVCFTVMVVSSCFIFTWMRLKSGSLWTGAILHASHNLFIQVIFTPLTVDTGNTKFYIDEFGIGLPIATVITAYIFWRKRKELPEPEEANT</sequence>
<dbReference type="AlphaFoldDB" id="A0A1H7GYM1"/>
<feature type="transmembrane region" description="Helical" evidence="1">
    <location>
        <begin position="14"/>
        <end position="32"/>
    </location>
</feature>
<organism evidence="3 4">
    <name type="scientific">Chitinophaga rupis</name>
    <dbReference type="NCBI Taxonomy" id="573321"/>
    <lineage>
        <taxon>Bacteria</taxon>
        <taxon>Pseudomonadati</taxon>
        <taxon>Bacteroidota</taxon>
        <taxon>Chitinophagia</taxon>
        <taxon>Chitinophagales</taxon>
        <taxon>Chitinophagaceae</taxon>
        <taxon>Chitinophaga</taxon>
    </lineage>
</organism>
<keyword evidence="1" id="KW-0472">Membrane</keyword>
<dbReference type="EMBL" id="FOBB01000001">
    <property type="protein sequence ID" value="SEK42607.1"/>
    <property type="molecule type" value="Genomic_DNA"/>
</dbReference>
<evidence type="ECO:0000256" key="1">
    <source>
        <dbReference type="SAM" id="Phobius"/>
    </source>
</evidence>
<dbReference type="OrthoDB" id="9777755at2"/>
<reference evidence="3 4" key="1">
    <citation type="submission" date="2016-10" db="EMBL/GenBank/DDBJ databases">
        <authorList>
            <person name="de Groot N.N."/>
        </authorList>
    </citation>
    <scope>NUCLEOTIDE SEQUENCE [LARGE SCALE GENOMIC DNA]</scope>
    <source>
        <strain evidence="3 4">DSM 21039</strain>
    </source>
</reference>
<protein>
    <submittedName>
        <fullName evidence="3">CAAX protease self-immunity</fullName>
    </submittedName>
</protein>
<feature type="transmembrane region" description="Helical" evidence="1">
    <location>
        <begin position="44"/>
        <end position="63"/>
    </location>
</feature>
<name>A0A1H7GYM1_9BACT</name>
<feature type="transmembrane region" description="Helical" evidence="1">
    <location>
        <begin position="169"/>
        <end position="191"/>
    </location>
</feature>